<evidence type="ECO:0000313" key="6">
    <source>
        <dbReference type="EMBL" id="GEN55828.1"/>
    </source>
</evidence>
<organism evidence="6 7">
    <name type="scientific">Halolactibacillus alkaliphilus</name>
    <dbReference type="NCBI Taxonomy" id="442899"/>
    <lineage>
        <taxon>Bacteria</taxon>
        <taxon>Bacillati</taxon>
        <taxon>Bacillota</taxon>
        <taxon>Bacilli</taxon>
        <taxon>Bacillales</taxon>
        <taxon>Bacillaceae</taxon>
        <taxon>Halolactibacillus</taxon>
    </lineage>
</organism>
<proteinExistence type="predicted"/>
<keyword evidence="2" id="KW-1003">Cell membrane</keyword>
<comment type="caution">
    <text evidence="6">The sequence shown here is derived from an EMBL/GenBank/DDBJ whole genome shotgun (WGS) entry which is preliminary data.</text>
</comment>
<accession>A0A511WYV4</accession>
<keyword evidence="3 4" id="KW-0472">Membrane</keyword>
<dbReference type="OrthoDB" id="9760371at2"/>
<dbReference type="GO" id="GO:0005886">
    <property type="term" value="C:plasma membrane"/>
    <property type="evidence" value="ECO:0007669"/>
    <property type="project" value="UniProtKB-SubCell"/>
</dbReference>
<comment type="subcellular location">
    <subcellularLocation>
        <location evidence="1">Cell membrane</location>
    </subcellularLocation>
</comment>
<evidence type="ECO:0000256" key="3">
    <source>
        <dbReference type="ARBA" id="ARBA00023136"/>
    </source>
</evidence>
<sequence length="347" mass="38353">MSAVTSDQVRLSSELMSDYFLPIEQSRLAIKASLYDIGLGVRGNLTGEITIPEDTKNQLVPLTDDLKNTLENYSGRAMHNALLLSFEPVQQVINSIGATLQSGEIEASKWGELYDVYNMAEADFNDVLTQNIAHEKSLIDSRVNRLVIIVWGMGLLFFMVMLIGFFHLKRTIVKPLVVMSRTLGDMIAAIEMKQGDLTKRLTHKQSDESGVIRDAVNSFIERLQSVLIGVKHDANLTVSSNETLNQNIIESTEHTASMSESLHQLSAIMEEVNSTILEREHASIQIEDKAYVIDGVSTDQVNVIDAITKETTAFNHHLKLNHETAKDQITSMSKPVAGAIKGATAVN</sequence>
<dbReference type="GO" id="GO:0007165">
    <property type="term" value="P:signal transduction"/>
    <property type="evidence" value="ECO:0007669"/>
    <property type="project" value="InterPro"/>
</dbReference>
<dbReference type="PANTHER" id="PTHR32089">
    <property type="entry name" value="METHYL-ACCEPTING CHEMOTAXIS PROTEIN MCPB"/>
    <property type="match status" value="1"/>
</dbReference>
<dbReference type="CDD" id="cd06225">
    <property type="entry name" value="HAMP"/>
    <property type="match status" value="1"/>
</dbReference>
<protein>
    <recommendedName>
        <fullName evidence="5">HAMP domain-containing protein</fullName>
    </recommendedName>
</protein>
<dbReference type="Gene3D" id="1.10.287.950">
    <property type="entry name" value="Methyl-accepting chemotaxis protein"/>
    <property type="match status" value="1"/>
</dbReference>
<dbReference type="AlphaFoldDB" id="A0A511WYV4"/>
<reference evidence="6 7" key="1">
    <citation type="submission" date="2019-07" db="EMBL/GenBank/DDBJ databases">
        <title>Whole genome shotgun sequence of Halolactibacillus alkaliphilus NBRC 103919.</title>
        <authorList>
            <person name="Hosoyama A."/>
            <person name="Uohara A."/>
            <person name="Ohji S."/>
            <person name="Ichikawa N."/>
        </authorList>
    </citation>
    <scope>NUCLEOTIDE SEQUENCE [LARGE SCALE GENOMIC DNA]</scope>
    <source>
        <strain evidence="6 7">NBRC 103919</strain>
    </source>
</reference>
<feature type="transmembrane region" description="Helical" evidence="4">
    <location>
        <begin position="146"/>
        <end position="168"/>
    </location>
</feature>
<feature type="domain" description="HAMP" evidence="5">
    <location>
        <begin position="170"/>
        <end position="228"/>
    </location>
</feature>
<evidence type="ECO:0000256" key="1">
    <source>
        <dbReference type="ARBA" id="ARBA00004236"/>
    </source>
</evidence>
<keyword evidence="7" id="KW-1185">Reference proteome</keyword>
<evidence type="ECO:0000256" key="4">
    <source>
        <dbReference type="SAM" id="Phobius"/>
    </source>
</evidence>
<evidence type="ECO:0000259" key="5">
    <source>
        <dbReference type="PROSITE" id="PS50885"/>
    </source>
</evidence>
<gene>
    <name evidence="6" type="ORF">HAL01_02920</name>
</gene>
<dbReference type="STRING" id="442899.SAMN05720591_103124"/>
<evidence type="ECO:0000313" key="7">
    <source>
        <dbReference type="Proteomes" id="UP000321400"/>
    </source>
</evidence>
<dbReference type="EMBL" id="BJYE01000003">
    <property type="protein sequence ID" value="GEN55828.1"/>
    <property type="molecule type" value="Genomic_DNA"/>
</dbReference>
<keyword evidence="4" id="KW-1133">Transmembrane helix</keyword>
<dbReference type="PROSITE" id="PS50885">
    <property type="entry name" value="HAMP"/>
    <property type="match status" value="1"/>
</dbReference>
<dbReference type="InterPro" id="IPR003660">
    <property type="entry name" value="HAMP_dom"/>
</dbReference>
<dbReference type="PANTHER" id="PTHR32089:SF120">
    <property type="entry name" value="METHYL-ACCEPTING CHEMOTAXIS PROTEIN TLPQ"/>
    <property type="match status" value="1"/>
</dbReference>
<dbReference type="SUPFAM" id="SSF58104">
    <property type="entry name" value="Methyl-accepting chemotaxis protein (MCP) signaling domain"/>
    <property type="match status" value="1"/>
</dbReference>
<evidence type="ECO:0000256" key="2">
    <source>
        <dbReference type="ARBA" id="ARBA00022475"/>
    </source>
</evidence>
<dbReference type="Proteomes" id="UP000321400">
    <property type="component" value="Unassembled WGS sequence"/>
</dbReference>
<keyword evidence="4" id="KW-0812">Transmembrane</keyword>
<name>A0A511WYV4_9BACI</name>